<evidence type="ECO:0000313" key="4">
    <source>
        <dbReference type="EMBL" id="WWY03740.1"/>
    </source>
</evidence>
<dbReference type="InterPro" id="IPR001387">
    <property type="entry name" value="Cro/C1-type_HTH"/>
</dbReference>
<dbReference type="Pfam" id="PF07883">
    <property type="entry name" value="Cupin_2"/>
    <property type="match status" value="1"/>
</dbReference>
<dbReference type="Gene3D" id="1.10.260.40">
    <property type="entry name" value="lambda repressor-like DNA-binding domains"/>
    <property type="match status" value="1"/>
</dbReference>
<evidence type="ECO:0000313" key="5">
    <source>
        <dbReference type="Proteomes" id="UP001149607"/>
    </source>
</evidence>
<dbReference type="InterPro" id="IPR013096">
    <property type="entry name" value="Cupin_2"/>
</dbReference>
<dbReference type="Gene3D" id="2.60.120.10">
    <property type="entry name" value="Jelly Rolls"/>
    <property type="match status" value="1"/>
</dbReference>
<reference evidence="4" key="2">
    <citation type="submission" date="2024-02" db="EMBL/GenBank/DDBJ databases">
        <title>Neisseria leonii sp. nov.</title>
        <authorList>
            <person name="Boutroux M."/>
            <person name="Favre-Rochex S."/>
            <person name="Gorgette O."/>
            <person name="Touak G."/>
            <person name="Muhle E."/>
            <person name="Chesneau O."/>
            <person name="Clermont D."/>
            <person name="Rahi P."/>
        </authorList>
    </citation>
    <scope>NUCLEOTIDE SEQUENCE</scope>
    <source>
        <strain evidence="4">51.81</strain>
    </source>
</reference>
<keyword evidence="1" id="KW-0238">DNA-binding</keyword>
<evidence type="ECO:0000256" key="1">
    <source>
        <dbReference type="ARBA" id="ARBA00023125"/>
    </source>
</evidence>
<dbReference type="Pfam" id="PF01381">
    <property type="entry name" value="HTH_3"/>
    <property type="match status" value="1"/>
</dbReference>
<dbReference type="CDD" id="cd00093">
    <property type="entry name" value="HTH_XRE"/>
    <property type="match status" value="1"/>
</dbReference>
<dbReference type="PANTHER" id="PTHR46797:SF20">
    <property type="entry name" value="BLR4304 PROTEIN"/>
    <property type="match status" value="1"/>
</dbReference>
<dbReference type="InterPro" id="IPR050807">
    <property type="entry name" value="TransReg_Diox_bact_type"/>
</dbReference>
<protein>
    <submittedName>
        <fullName evidence="3">XRE family transcriptional regulator</fullName>
    </submittedName>
</protein>
<dbReference type="PANTHER" id="PTHR46797">
    <property type="entry name" value="HTH-TYPE TRANSCRIPTIONAL REGULATOR"/>
    <property type="match status" value="1"/>
</dbReference>
<dbReference type="SUPFAM" id="SSF47413">
    <property type="entry name" value="lambda repressor-like DNA-binding domains"/>
    <property type="match status" value="1"/>
</dbReference>
<dbReference type="RefSeq" id="WP_274584594.1">
    <property type="nucleotide sequence ID" value="NZ_CP145811.1"/>
</dbReference>
<evidence type="ECO:0000259" key="2">
    <source>
        <dbReference type="PROSITE" id="PS50943"/>
    </source>
</evidence>
<dbReference type="GO" id="GO:0003677">
    <property type="term" value="F:DNA binding"/>
    <property type="evidence" value="ECO:0007669"/>
    <property type="project" value="UniProtKB-KW"/>
</dbReference>
<dbReference type="Proteomes" id="UP001149607">
    <property type="component" value="Chromosome"/>
</dbReference>
<reference evidence="3" key="1">
    <citation type="submission" date="2022-10" db="EMBL/GenBank/DDBJ databases">
        <authorList>
            <person name="Boutroux M."/>
        </authorList>
    </citation>
    <scope>NUCLEOTIDE SEQUENCE</scope>
    <source>
        <strain evidence="3">51.81</strain>
    </source>
</reference>
<dbReference type="GO" id="GO:0005829">
    <property type="term" value="C:cytosol"/>
    <property type="evidence" value="ECO:0007669"/>
    <property type="project" value="TreeGrafter"/>
</dbReference>
<name>A0A9X4IAF9_9NEIS</name>
<keyword evidence="5" id="KW-1185">Reference proteome</keyword>
<dbReference type="GO" id="GO:0003700">
    <property type="term" value="F:DNA-binding transcription factor activity"/>
    <property type="evidence" value="ECO:0007669"/>
    <property type="project" value="TreeGrafter"/>
</dbReference>
<dbReference type="EMBL" id="CP146598">
    <property type="protein sequence ID" value="WWY03740.1"/>
    <property type="molecule type" value="Genomic_DNA"/>
</dbReference>
<dbReference type="InterPro" id="IPR014710">
    <property type="entry name" value="RmlC-like_jellyroll"/>
</dbReference>
<dbReference type="PROSITE" id="PS50943">
    <property type="entry name" value="HTH_CROC1"/>
    <property type="match status" value="1"/>
</dbReference>
<dbReference type="SMART" id="SM00530">
    <property type="entry name" value="HTH_XRE"/>
    <property type="match status" value="1"/>
</dbReference>
<dbReference type="InterPro" id="IPR010982">
    <property type="entry name" value="Lambda_DNA-bd_dom_sf"/>
</dbReference>
<dbReference type="EMBL" id="JAPQFL010000001">
    <property type="protein sequence ID" value="MDD9327355.1"/>
    <property type="molecule type" value="Genomic_DNA"/>
</dbReference>
<accession>A0A9X4IAF9</accession>
<proteinExistence type="predicted"/>
<dbReference type="InterPro" id="IPR011051">
    <property type="entry name" value="RmlC_Cupin_sf"/>
</dbReference>
<gene>
    <name evidence="3" type="ORF">ORY91_000740</name>
    <name evidence="4" type="ORF">V9W64_03085</name>
</gene>
<dbReference type="SUPFAM" id="SSF51182">
    <property type="entry name" value="RmlC-like cupins"/>
    <property type="match status" value="1"/>
</dbReference>
<feature type="domain" description="HTH cro/C1-type" evidence="2">
    <location>
        <begin position="19"/>
        <end position="73"/>
    </location>
</feature>
<evidence type="ECO:0000313" key="3">
    <source>
        <dbReference type="EMBL" id="MDD9327355.1"/>
    </source>
</evidence>
<dbReference type="CDD" id="cd02209">
    <property type="entry name" value="cupin_XRE_C"/>
    <property type="match status" value="1"/>
</dbReference>
<sequence>MQDTQPVSETSIDVLSQKIKLLRQRAQLTLKQLSLRSGISVSTLSKIENGRLSPTYEKIAALAYGLSVDVGELFRLPGHETHLGRRSISSSATSLVHDTRPYRYTVLHNDLAHKRFIPLLATVKAHERHEFPKTLHRHHGEEFIYVLSGQITLLTDLYAPHTLNPGDSCYFDSGMGHAFLSTSAEDAQILWISCTLPSSPE</sequence>
<dbReference type="AlphaFoldDB" id="A0A9X4IAF9"/>
<organism evidence="3">
    <name type="scientific">Neisseria leonii</name>
    <dbReference type="NCBI Taxonomy" id="2995413"/>
    <lineage>
        <taxon>Bacteria</taxon>
        <taxon>Pseudomonadati</taxon>
        <taxon>Pseudomonadota</taxon>
        <taxon>Betaproteobacteria</taxon>
        <taxon>Neisseriales</taxon>
        <taxon>Neisseriaceae</taxon>
        <taxon>Neisseria</taxon>
    </lineage>
</organism>